<name>A0ABW0QG70_9BURK</name>
<dbReference type="Pfam" id="PF00589">
    <property type="entry name" value="Phage_integrase"/>
    <property type="match status" value="1"/>
</dbReference>
<dbReference type="InterPro" id="IPR010998">
    <property type="entry name" value="Integrase_recombinase_N"/>
</dbReference>
<dbReference type="Pfam" id="PF13356">
    <property type="entry name" value="Arm-DNA-bind_3"/>
    <property type="match status" value="1"/>
</dbReference>
<evidence type="ECO:0000256" key="1">
    <source>
        <dbReference type="ARBA" id="ARBA00008857"/>
    </source>
</evidence>
<dbReference type="SUPFAM" id="SSF56349">
    <property type="entry name" value="DNA breaking-rejoining enzymes"/>
    <property type="match status" value="1"/>
</dbReference>
<dbReference type="Gene3D" id="3.30.160.390">
    <property type="entry name" value="Integrase, DNA-binding domain"/>
    <property type="match status" value="1"/>
</dbReference>
<sequence>MAIQLIKSDLTIEAWKPKKPLARLSDGGGLFLLASRVPGRRHAWRLDYTFEMKRQTISLGVYPKVTLALARTKALKLQQLVAEGINPSVDRQEKKTAILARLEEERRALTGEAPKNSFEDVARRWYETRKSDWMDSHGNRVIRRLEIHVFPQIGRKPIASIEPPDVLEACRRLQKKGTIETAHRALEHTSNVFCFGVGEGLLKADPCRDLKNLLQKHRPTHFAAITDPKELAELIRATRTYQGTAAVYAALQLMPMLFLRPGELRHARWDDFDLDNGQWLVPSECMKRLKQEKIDGDEHYVPLARQAVCILEGLWQLTGGRGFVFPGTGASSRPMSDSTLNKALRRMGYSEDAVTGHGFRATARTLLHERLCIDKDIIELQLAHEVSDANGRAYNRTEFVLQRQEMMQVWADYLDDLHDGRDDCKRTVIPS</sequence>
<dbReference type="PROSITE" id="PS51898">
    <property type="entry name" value="TYR_RECOMBINASE"/>
    <property type="match status" value="1"/>
</dbReference>
<dbReference type="Gene3D" id="1.10.443.10">
    <property type="entry name" value="Intergrase catalytic core"/>
    <property type="match status" value="1"/>
</dbReference>
<comment type="similarity">
    <text evidence="1">Belongs to the 'phage' integrase family.</text>
</comment>
<proteinExistence type="inferred from homology"/>
<accession>A0ABW0QG70</accession>
<feature type="domain" description="Tyr recombinase" evidence="5">
    <location>
        <begin position="221"/>
        <end position="407"/>
    </location>
</feature>
<dbReference type="CDD" id="cd00801">
    <property type="entry name" value="INT_P4_C"/>
    <property type="match status" value="1"/>
</dbReference>
<dbReference type="PANTHER" id="PTHR30629">
    <property type="entry name" value="PROPHAGE INTEGRASE"/>
    <property type="match status" value="1"/>
</dbReference>
<comment type="caution">
    <text evidence="6">The sequence shown here is derived from an EMBL/GenBank/DDBJ whole genome shotgun (WGS) entry which is preliminary data.</text>
</comment>
<dbReference type="PANTHER" id="PTHR30629:SF2">
    <property type="entry name" value="PROPHAGE INTEGRASE INTS-RELATED"/>
    <property type="match status" value="1"/>
</dbReference>
<dbReference type="Pfam" id="PF22022">
    <property type="entry name" value="Phage_int_M"/>
    <property type="match status" value="1"/>
</dbReference>
<keyword evidence="4" id="KW-0233">DNA recombination</keyword>
<dbReference type="InterPro" id="IPR025166">
    <property type="entry name" value="Integrase_DNA_bind_dom"/>
</dbReference>
<dbReference type="Gene3D" id="1.10.150.130">
    <property type="match status" value="1"/>
</dbReference>
<keyword evidence="2" id="KW-0229">DNA integration</keyword>
<gene>
    <name evidence="6" type="ORF">ACFPP7_12235</name>
</gene>
<dbReference type="InterPro" id="IPR011010">
    <property type="entry name" value="DNA_brk_join_enz"/>
</dbReference>
<organism evidence="6 7">
    <name type="scientific">Polaromonas jejuensis</name>
    <dbReference type="NCBI Taxonomy" id="457502"/>
    <lineage>
        <taxon>Bacteria</taxon>
        <taxon>Pseudomonadati</taxon>
        <taxon>Pseudomonadota</taxon>
        <taxon>Betaproteobacteria</taxon>
        <taxon>Burkholderiales</taxon>
        <taxon>Comamonadaceae</taxon>
        <taxon>Polaromonas</taxon>
    </lineage>
</organism>
<dbReference type="InterPro" id="IPR050808">
    <property type="entry name" value="Phage_Integrase"/>
</dbReference>
<evidence type="ECO:0000256" key="3">
    <source>
        <dbReference type="ARBA" id="ARBA00023125"/>
    </source>
</evidence>
<reference evidence="7" key="1">
    <citation type="journal article" date="2019" name="Int. J. Syst. Evol. Microbiol.">
        <title>The Global Catalogue of Microorganisms (GCM) 10K type strain sequencing project: providing services to taxonomists for standard genome sequencing and annotation.</title>
        <authorList>
            <consortium name="The Broad Institute Genomics Platform"/>
            <consortium name="The Broad Institute Genome Sequencing Center for Infectious Disease"/>
            <person name="Wu L."/>
            <person name="Ma J."/>
        </authorList>
    </citation>
    <scope>NUCLEOTIDE SEQUENCE [LARGE SCALE GENOMIC DNA]</scope>
    <source>
        <strain evidence="7">CGMCC 4.7277</strain>
    </source>
</reference>
<dbReference type="EMBL" id="JBHSMX010000019">
    <property type="protein sequence ID" value="MFC5521679.1"/>
    <property type="molecule type" value="Genomic_DNA"/>
</dbReference>
<protein>
    <submittedName>
        <fullName evidence="6">Tyrosine-type recombinase/integrase</fullName>
    </submittedName>
</protein>
<dbReference type="InterPro" id="IPR013762">
    <property type="entry name" value="Integrase-like_cat_sf"/>
</dbReference>
<keyword evidence="7" id="KW-1185">Reference proteome</keyword>
<evidence type="ECO:0000256" key="4">
    <source>
        <dbReference type="ARBA" id="ARBA00023172"/>
    </source>
</evidence>
<dbReference type="InterPro" id="IPR038488">
    <property type="entry name" value="Integrase_DNA-bd_sf"/>
</dbReference>
<dbReference type="InterPro" id="IPR053876">
    <property type="entry name" value="Phage_int_M"/>
</dbReference>
<evidence type="ECO:0000256" key="2">
    <source>
        <dbReference type="ARBA" id="ARBA00022908"/>
    </source>
</evidence>
<dbReference type="InterPro" id="IPR002104">
    <property type="entry name" value="Integrase_catalytic"/>
</dbReference>
<evidence type="ECO:0000259" key="5">
    <source>
        <dbReference type="PROSITE" id="PS51898"/>
    </source>
</evidence>
<dbReference type="RefSeq" id="WP_377372046.1">
    <property type="nucleotide sequence ID" value="NZ_JBHSMX010000019.1"/>
</dbReference>
<keyword evidence="3" id="KW-0238">DNA-binding</keyword>
<evidence type="ECO:0000313" key="6">
    <source>
        <dbReference type="EMBL" id="MFC5521679.1"/>
    </source>
</evidence>
<dbReference type="Proteomes" id="UP001596084">
    <property type="component" value="Unassembled WGS sequence"/>
</dbReference>
<evidence type="ECO:0000313" key="7">
    <source>
        <dbReference type="Proteomes" id="UP001596084"/>
    </source>
</evidence>